<comment type="function">
    <text evidence="6">Gustatory receptor which mediates acceptance or avoidance behavior, depending on its substrates.</text>
</comment>
<dbReference type="OrthoDB" id="6366728at2759"/>
<feature type="transmembrane region" description="Helical" evidence="6">
    <location>
        <begin position="32"/>
        <end position="50"/>
    </location>
</feature>
<reference evidence="8" key="1">
    <citation type="submission" date="2025-08" db="UniProtKB">
        <authorList>
            <consortium name="RefSeq"/>
        </authorList>
    </citation>
    <scope>IDENTIFICATION</scope>
    <source>
        <strain evidence="8">15112-1751.03</strain>
        <tissue evidence="8">Whole Adult</tissue>
    </source>
</reference>
<evidence type="ECO:0000313" key="8">
    <source>
        <dbReference type="RefSeq" id="XP_034099452.1"/>
    </source>
</evidence>
<feature type="transmembrane region" description="Helical" evidence="6">
    <location>
        <begin position="70"/>
        <end position="94"/>
    </location>
</feature>
<evidence type="ECO:0000313" key="7">
    <source>
        <dbReference type="Proteomes" id="UP000515160"/>
    </source>
</evidence>
<dbReference type="GO" id="GO:0005886">
    <property type="term" value="C:plasma membrane"/>
    <property type="evidence" value="ECO:0007669"/>
    <property type="project" value="UniProtKB-SubCell"/>
</dbReference>
<keyword evidence="5 6" id="KW-0472">Membrane</keyword>
<dbReference type="GeneID" id="117564682"/>
<feature type="transmembrane region" description="Helical" evidence="6">
    <location>
        <begin position="336"/>
        <end position="355"/>
    </location>
</feature>
<comment type="subcellular location">
    <subcellularLocation>
        <location evidence="1 6">Cell membrane</location>
        <topology evidence="1 6">Multi-pass membrane protein</topology>
    </subcellularLocation>
</comment>
<dbReference type="InterPro" id="IPR013604">
    <property type="entry name" value="7TM_chemorcpt"/>
</dbReference>
<gene>
    <name evidence="8" type="primary">LOC117564682</name>
</gene>
<keyword evidence="2 6" id="KW-1003">Cell membrane</keyword>
<sequence>MANRTLRFLTFYFRVLAITCSAQKRATQGLLSAYLAMVLGDMMLQMWHYLNRGWQLNDFHLRRQQHYTGFVRILDAMNVAYLITHMVMVLQALLFRNRERLLLSQLPDMSSKRISLTTLRIHLIVDCSVTTSALFMGLFNSLQVSQMIANIRYLFSTQAVRGRCLQVAMLVMRLDAQQLQLQDELTEGRRCSLELRATYAHIVRLSRQISGIYGLSVLMLNVLCIGDFIMVCYAYIVLWEISDSNLTWLLVWQGLYVLLPTMMKIWILCAASERCAKHSAQLQQLLNAAYQQTRMRTGLNMRSTRTQTNEFAVQIMQNPVQFDICGIYYLNLQSLAGMFLFIVESLVIFLQFIALDRQ</sequence>
<comment type="similarity">
    <text evidence="6">Belongs to the insect chemoreceptor superfamily. Gustatory receptor (GR) family.</text>
</comment>
<proteinExistence type="inferred from homology"/>
<dbReference type="Pfam" id="PF08395">
    <property type="entry name" value="7tm_7"/>
    <property type="match status" value="1"/>
</dbReference>
<evidence type="ECO:0000256" key="3">
    <source>
        <dbReference type="ARBA" id="ARBA00022692"/>
    </source>
</evidence>
<evidence type="ECO:0000256" key="4">
    <source>
        <dbReference type="ARBA" id="ARBA00022989"/>
    </source>
</evidence>
<organism evidence="7 8">
    <name type="scientific">Drosophila albomicans</name>
    <name type="common">Fruit fly</name>
    <dbReference type="NCBI Taxonomy" id="7291"/>
    <lineage>
        <taxon>Eukaryota</taxon>
        <taxon>Metazoa</taxon>
        <taxon>Ecdysozoa</taxon>
        <taxon>Arthropoda</taxon>
        <taxon>Hexapoda</taxon>
        <taxon>Insecta</taxon>
        <taxon>Pterygota</taxon>
        <taxon>Neoptera</taxon>
        <taxon>Endopterygota</taxon>
        <taxon>Diptera</taxon>
        <taxon>Brachycera</taxon>
        <taxon>Muscomorpha</taxon>
        <taxon>Ephydroidea</taxon>
        <taxon>Drosophilidae</taxon>
        <taxon>Drosophila</taxon>
    </lineage>
</organism>
<feature type="transmembrane region" description="Helical" evidence="6">
    <location>
        <begin position="212"/>
        <end position="238"/>
    </location>
</feature>
<evidence type="ECO:0000256" key="2">
    <source>
        <dbReference type="ARBA" id="ARBA00022475"/>
    </source>
</evidence>
<protein>
    <recommendedName>
        <fullName evidence="6">Gustatory receptor</fullName>
    </recommendedName>
</protein>
<dbReference type="CTD" id="318158"/>
<name>A0A6P8XLN1_DROAB</name>
<comment type="caution">
    <text evidence="6">Lacks conserved residue(s) required for the propagation of feature annotation.</text>
</comment>
<evidence type="ECO:0000256" key="6">
    <source>
        <dbReference type="RuleBase" id="RU363108"/>
    </source>
</evidence>
<evidence type="ECO:0000256" key="5">
    <source>
        <dbReference type="ARBA" id="ARBA00023136"/>
    </source>
</evidence>
<accession>A0A6P8XLN1</accession>
<dbReference type="AlphaFoldDB" id="A0A6P8XLN1"/>
<keyword evidence="7" id="KW-1185">Reference proteome</keyword>
<feature type="transmembrane region" description="Helical" evidence="6">
    <location>
        <begin position="250"/>
        <end position="271"/>
    </location>
</feature>
<dbReference type="Proteomes" id="UP000515160">
    <property type="component" value="Chromosome X"/>
</dbReference>
<keyword evidence="4 6" id="KW-1133">Transmembrane helix</keyword>
<dbReference type="GO" id="GO:0050909">
    <property type="term" value="P:sensory perception of taste"/>
    <property type="evidence" value="ECO:0007669"/>
    <property type="project" value="InterPro"/>
</dbReference>
<dbReference type="GO" id="GO:0007165">
    <property type="term" value="P:signal transduction"/>
    <property type="evidence" value="ECO:0007669"/>
    <property type="project" value="UniProtKB-KW"/>
</dbReference>
<keyword evidence="3 6" id="KW-0812">Transmembrane</keyword>
<dbReference type="RefSeq" id="XP_034099452.1">
    <property type="nucleotide sequence ID" value="XM_034243561.1"/>
</dbReference>
<keyword evidence="6" id="KW-0807">Transducer</keyword>
<evidence type="ECO:0000256" key="1">
    <source>
        <dbReference type="ARBA" id="ARBA00004651"/>
    </source>
</evidence>
<keyword evidence="6 8" id="KW-0675">Receptor</keyword>